<evidence type="ECO:0000313" key="1">
    <source>
        <dbReference type="EMBL" id="CAG9613159.1"/>
    </source>
</evidence>
<evidence type="ECO:0000313" key="2">
    <source>
        <dbReference type="Proteomes" id="UP000789423"/>
    </source>
</evidence>
<dbReference type="EMBL" id="CAKJTI010000010">
    <property type="protein sequence ID" value="CAG9613159.1"/>
    <property type="molecule type" value="Genomic_DNA"/>
</dbReference>
<protein>
    <submittedName>
        <fullName evidence="1">Uncharacterized protein</fullName>
    </submittedName>
</protein>
<sequence>MYFLFISLFLKRQKHIFLLYKSNDLRKSPPHLYTLSKYVYMATIAKPRIVVFFYFLGTNFLERIFLLRNYFISKLHYDGFWWWNEWTFSDLDCSICWILFMSNIAEGSLFSVEAPINVPFAPIYLQITPINLVPDKSSSWKQGVNVRIIRHIILIHIISKNAFIQKA</sequence>
<organism evidence="1 2">
    <name type="scientific">Bacillus rhizoplanae</name>
    <dbReference type="NCBI Taxonomy" id="2880966"/>
    <lineage>
        <taxon>Bacteria</taxon>
        <taxon>Bacillati</taxon>
        <taxon>Bacillota</taxon>
        <taxon>Bacilli</taxon>
        <taxon>Bacillales</taxon>
        <taxon>Bacillaceae</taxon>
        <taxon>Bacillus</taxon>
    </lineage>
</organism>
<accession>A0ABN8A0L5</accession>
<comment type="caution">
    <text evidence="1">The sequence shown here is derived from an EMBL/GenBank/DDBJ whole genome shotgun (WGS) entry which is preliminary data.</text>
</comment>
<proteinExistence type="predicted"/>
<keyword evidence="2" id="KW-1185">Reference proteome</keyword>
<gene>
    <name evidence="1" type="ORF">BACCIP111899_02354</name>
</gene>
<dbReference type="Proteomes" id="UP000789423">
    <property type="component" value="Unassembled WGS sequence"/>
</dbReference>
<reference evidence="1 2" key="1">
    <citation type="submission" date="2021-10" db="EMBL/GenBank/DDBJ databases">
        <authorList>
            <person name="Criscuolo A."/>
        </authorList>
    </citation>
    <scope>NUCLEOTIDE SEQUENCE [LARGE SCALE GENOMIC DNA]</scope>
    <source>
        <strain evidence="2">CIP 111899</strain>
    </source>
</reference>
<name>A0ABN8A0L5_9BACI</name>